<sequence length="173" mass="19963">MPYMMPPNFGMQYTYNHPCHMTINHFREGTRFTLVHKWKLVCHQQRYTTGENKSGSSGSKRKGSEDSTIPLLVCLESREAAKKKSRATSCISSTSRKSKLSIEEEFSNLSSARENLEKSRKITVSAMLEYASSQKEVARAKKFEMWMILKNKENRDDEDEEAYSMLKKGLFGR</sequence>
<dbReference type="EMBL" id="BAABME010009585">
    <property type="protein sequence ID" value="GAA0175429.1"/>
    <property type="molecule type" value="Genomic_DNA"/>
</dbReference>
<dbReference type="AlphaFoldDB" id="A0AAV3RGB5"/>
<proteinExistence type="predicted"/>
<keyword evidence="2" id="KW-1185">Reference proteome</keyword>
<dbReference type="Proteomes" id="UP001454036">
    <property type="component" value="Unassembled WGS sequence"/>
</dbReference>
<evidence type="ECO:0000313" key="2">
    <source>
        <dbReference type="Proteomes" id="UP001454036"/>
    </source>
</evidence>
<comment type="caution">
    <text evidence="1">The sequence shown here is derived from an EMBL/GenBank/DDBJ whole genome shotgun (WGS) entry which is preliminary data.</text>
</comment>
<protein>
    <recommendedName>
        <fullName evidence="3">No apical meristem-associated C-terminal domain-containing protein</fullName>
    </recommendedName>
</protein>
<organism evidence="1 2">
    <name type="scientific">Lithospermum erythrorhizon</name>
    <name type="common">Purple gromwell</name>
    <name type="synonym">Lithospermum officinale var. erythrorhizon</name>
    <dbReference type="NCBI Taxonomy" id="34254"/>
    <lineage>
        <taxon>Eukaryota</taxon>
        <taxon>Viridiplantae</taxon>
        <taxon>Streptophyta</taxon>
        <taxon>Embryophyta</taxon>
        <taxon>Tracheophyta</taxon>
        <taxon>Spermatophyta</taxon>
        <taxon>Magnoliopsida</taxon>
        <taxon>eudicotyledons</taxon>
        <taxon>Gunneridae</taxon>
        <taxon>Pentapetalae</taxon>
        <taxon>asterids</taxon>
        <taxon>lamiids</taxon>
        <taxon>Boraginales</taxon>
        <taxon>Boraginaceae</taxon>
        <taxon>Boraginoideae</taxon>
        <taxon>Lithospermeae</taxon>
        <taxon>Lithospermum</taxon>
    </lineage>
</organism>
<evidence type="ECO:0008006" key="3">
    <source>
        <dbReference type="Google" id="ProtNLM"/>
    </source>
</evidence>
<accession>A0AAV3RGB5</accession>
<gene>
    <name evidence="1" type="ORF">LIER_28605</name>
</gene>
<reference evidence="1 2" key="1">
    <citation type="submission" date="2024-01" db="EMBL/GenBank/DDBJ databases">
        <title>The complete chloroplast genome sequence of Lithospermum erythrorhizon: insights into the phylogenetic relationship among Boraginaceae species and the maternal lineages of purple gromwells.</title>
        <authorList>
            <person name="Okada T."/>
            <person name="Watanabe K."/>
        </authorList>
    </citation>
    <scope>NUCLEOTIDE SEQUENCE [LARGE SCALE GENOMIC DNA]</scope>
</reference>
<name>A0AAV3RGB5_LITER</name>
<evidence type="ECO:0000313" key="1">
    <source>
        <dbReference type="EMBL" id="GAA0175429.1"/>
    </source>
</evidence>